<proteinExistence type="predicted"/>
<gene>
    <name evidence="2" type="ORF">KCN53_08315</name>
</gene>
<comment type="caution">
    <text evidence="2">The sequence shown here is derived from an EMBL/GenBank/DDBJ whole genome shotgun (WGS) entry which is preliminary data.</text>
</comment>
<keyword evidence="3" id="KW-1185">Reference proteome</keyword>
<sequence>MPRQLAFATFRRLSQFHFMFEFAGAAEQQYQRRNGHQDDQKGEFVELPVFMFARVAVESVEGVEFGADEEDHHRCQKDDQRLPPVQQTLTE</sequence>
<feature type="compositionally biased region" description="Basic and acidic residues" evidence="1">
    <location>
        <begin position="70"/>
        <end position="81"/>
    </location>
</feature>
<evidence type="ECO:0000256" key="1">
    <source>
        <dbReference type="SAM" id="MobiDB-lite"/>
    </source>
</evidence>
<evidence type="ECO:0000313" key="2">
    <source>
        <dbReference type="EMBL" id="MBZ6378638.1"/>
    </source>
</evidence>
<dbReference type="Proteomes" id="UP000824621">
    <property type="component" value="Unassembled WGS sequence"/>
</dbReference>
<organism evidence="2 3">
    <name type="scientific">Pacificimonas aurantium</name>
    <dbReference type="NCBI Taxonomy" id="1250540"/>
    <lineage>
        <taxon>Bacteria</taxon>
        <taxon>Pseudomonadati</taxon>
        <taxon>Pseudomonadota</taxon>
        <taxon>Alphaproteobacteria</taxon>
        <taxon>Sphingomonadales</taxon>
        <taxon>Sphingosinicellaceae</taxon>
        <taxon>Pacificimonas</taxon>
    </lineage>
</organism>
<protein>
    <submittedName>
        <fullName evidence="2">Uncharacterized protein</fullName>
    </submittedName>
</protein>
<reference evidence="2 3" key="1">
    <citation type="submission" date="2021-04" db="EMBL/GenBank/DDBJ databases">
        <authorList>
            <person name="Pira H."/>
            <person name="Risdian C."/>
            <person name="Wink J."/>
        </authorList>
    </citation>
    <scope>NUCLEOTIDE SEQUENCE [LARGE SCALE GENOMIC DNA]</scope>
    <source>
        <strain evidence="2 3">DSM 107782</strain>
    </source>
</reference>
<dbReference type="EMBL" id="JAGSGB010000002">
    <property type="protein sequence ID" value="MBZ6378638.1"/>
    <property type="molecule type" value="Genomic_DNA"/>
</dbReference>
<accession>A0ABS7WJR4</accession>
<feature type="region of interest" description="Disordered" evidence="1">
    <location>
        <begin position="67"/>
        <end position="91"/>
    </location>
</feature>
<dbReference type="RefSeq" id="WP_172406117.1">
    <property type="nucleotide sequence ID" value="NZ_JAGSGB010000002.1"/>
</dbReference>
<name>A0ABS7WJR4_9SPHN</name>
<evidence type="ECO:0000313" key="3">
    <source>
        <dbReference type="Proteomes" id="UP000824621"/>
    </source>
</evidence>